<dbReference type="AlphaFoldDB" id="A0A0K2T954"/>
<evidence type="ECO:0000313" key="5">
    <source>
        <dbReference type="EMBL" id="CDW22107.1"/>
    </source>
</evidence>
<evidence type="ECO:0000256" key="2">
    <source>
        <dbReference type="PROSITE-ProRule" id="PRU00259"/>
    </source>
</evidence>
<feature type="repeat" description="ARM" evidence="2">
    <location>
        <begin position="75"/>
        <end position="117"/>
    </location>
</feature>
<dbReference type="Pfam" id="PF25567">
    <property type="entry name" value="TPR_SYO1"/>
    <property type="match status" value="1"/>
</dbReference>
<dbReference type="SMART" id="SM00185">
    <property type="entry name" value="ARM"/>
    <property type="match status" value="3"/>
</dbReference>
<dbReference type="GO" id="GO:0042273">
    <property type="term" value="P:ribosomal large subunit biogenesis"/>
    <property type="evidence" value="ECO:0007669"/>
    <property type="project" value="TreeGrafter"/>
</dbReference>
<dbReference type="InterPro" id="IPR016024">
    <property type="entry name" value="ARM-type_fold"/>
</dbReference>
<proteinExistence type="inferred from homology"/>
<feature type="compositionally biased region" description="Acidic residues" evidence="3">
    <location>
        <begin position="325"/>
        <end position="339"/>
    </location>
</feature>
<dbReference type="PANTHER" id="PTHR13347">
    <property type="entry name" value="HEAT REPEAT-CONTAINING PROTEIN 3"/>
    <property type="match status" value="1"/>
</dbReference>
<dbReference type="OrthoDB" id="288703at2759"/>
<dbReference type="GO" id="GO:0006606">
    <property type="term" value="P:protein import into nucleus"/>
    <property type="evidence" value="ECO:0007669"/>
    <property type="project" value="TreeGrafter"/>
</dbReference>
<dbReference type="InterPro" id="IPR052616">
    <property type="entry name" value="SYO1-like"/>
</dbReference>
<dbReference type="PANTHER" id="PTHR13347:SF1">
    <property type="entry name" value="HEAT REPEAT-CONTAINING PROTEIN 3"/>
    <property type="match status" value="1"/>
</dbReference>
<reference evidence="5" key="1">
    <citation type="submission" date="2014-05" db="EMBL/GenBank/DDBJ databases">
        <authorList>
            <person name="Chronopoulou M."/>
        </authorList>
    </citation>
    <scope>NUCLEOTIDE SEQUENCE</scope>
    <source>
        <tissue evidence="5">Whole organism</tissue>
    </source>
</reference>
<dbReference type="PROSITE" id="PS50176">
    <property type="entry name" value="ARM_REPEAT"/>
    <property type="match status" value="1"/>
</dbReference>
<feature type="region of interest" description="Disordered" evidence="3">
    <location>
        <begin position="1"/>
        <end position="22"/>
    </location>
</feature>
<feature type="domain" description="SYO1-like TPR repeats" evidence="4">
    <location>
        <begin position="361"/>
        <end position="615"/>
    </location>
</feature>
<feature type="compositionally biased region" description="Basic residues" evidence="3">
    <location>
        <begin position="1"/>
        <end position="11"/>
    </location>
</feature>
<evidence type="ECO:0000256" key="1">
    <source>
        <dbReference type="ARBA" id="ARBA00049983"/>
    </source>
</evidence>
<sequence>MGKVKRNKKAQRQNPMNEITPESEEVVFVQERDENTFIENVIAKLKSVKDQERENGCDNLCIAADHHVSSIIETGLLRILGPLLADPNHNVRRAAVGALKNLSLSSEDPTEIVQELMRADVLTPLLALFDKLSEEMDDEETFIQAINLLWNLCESSSTALDRAFENFKLLELFLNYLDKSPRVRIPILQCILTVSEDNPKVVTYLEEKKEHIRELIVKESSPLEERILACGIILNIMSSECDENELKIILGIISLVLDQDHRLLISEFSKRLSLKNEELEGKSSSTDKSSMDTEDNSELELISLLNAQQRALEILTNLFCDSGEYEEASEEGEDEDEQDMTSNDSQMDDKEGLSSSIPPFIVEAIQSHNLVHKLLQKAILPPMEIVHQLRESIQGKDLLRSIRSLRSKSFLCFNNILISSSIQLKELIEGGSSDDRLFEIWTELGTLCFGESQENDISVLESAISALRALTQRLCEIRCKNFSSITFQELNMMLELTKISGSEVRINVVHIVGNLGALNLGDDVTKGLANFLLETAHRDSDVGVCAEALDKILDLFAEDETDQLAVEVSLIPRLKGLSNGFKVKSGRMPKEDQKYPLVHTAKLNLSRFIKYKSKRPLVLKSLSS</sequence>
<comment type="similarity">
    <text evidence="1">Belongs to the nuclear import and ribosome assembly adapter family.</text>
</comment>
<dbReference type="EMBL" id="HACA01004746">
    <property type="protein sequence ID" value="CDW22107.1"/>
    <property type="molecule type" value="Transcribed_RNA"/>
</dbReference>
<dbReference type="InterPro" id="IPR057990">
    <property type="entry name" value="TPR_SYO1"/>
</dbReference>
<dbReference type="InterPro" id="IPR011989">
    <property type="entry name" value="ARM-like"/>
</dbReference>
<dbReference type="GO" id="GO:0051082">
    <property type="term" value="F:unfolded protein binding"/>
    <property type="evidence" value="ECO:0007669"/>
    <property type="project" value="TreeGrafter"/>
</dbReference>
<organism evidence="5">
    <name type="scientific">Lepeophtheirus salmonis</name>
    <name type="common">Salmon louse</name>
    <name type="synonym">Caligus salmonis</name>
    <dbReference type="NCBI Taxonomy" id="72036"/>
    <lineage>
        <taxon>Eukaryota</taxon>
        <taxon>Metazoa</taxon>
        <taxon>Ecdysozoa</taxon>
        <taxon>Arthropoda</taxon>
        <taxon>Crustacea</taxon>
        <taxon>Multicrustacea</taxon>
        <taxon>Hexanauplia</taxon>
        <taxon>Copepoda</taxon>
        <taxon>Siphonostomatoida</taxon>
        <taxon>Caligidae</taxon>
        <taxon>Lepeophtheirus</taxon>
    </lineage>
</organism>
<feature type="region of interest" description="Disordered" evidence="3">
    <location>
        <begin position="325"/>
        <end position="353"/>
    </location>
</feature>
<evidence type="ECO:0000259" key="4">
    <source>
        <dbReference type="Pfam" id="PF25567"/>
    </source>
</evidence>
<accession>A0A0K2T954</accession>
<evidence type="ECO:0000256" key="3">
    <source>
        <dbReference type="SAM" id="MobiDB-lite"/>
    </source>
</evidence>
<dbReference type="InterPro" id="IPR000225">
    <property type="entry name" value="Armadillo"/>
</dbReference>
<name>A0A0K2T954_LEPSM</name>
<protein>
    <recommendedName>
        <fullName evidence="4">SYO1-like TPR repeats domain-containing protein</fullName>
    </recommendedName>
</protein>
<dbReference type="SUPFAM" id="SSF48371">
    <property type="entry name" value="ARM repeat"/>
    <property type="match status" value="1"/>
</dbReference>
<dbReference type="Gene3D" id="1.25.10.10">
    <property type="entry name" value="Leucine-rich Repeat Variant"/>
    <property type="match status" value="1"/>
</dbReference>